<dbReference type="FunFam" id="2.60.200.20:FF:000127">
    <property type="entry name" value="Uncharacterized protein C3H7.13"/>
    <property type="match status" value="1"/>
</dbReference>
<feature type="domain" description="FHA" evidence="3">
    <location>
        <begin position="179"/>
        <end position="236"/>
    </location>
</feature>
<keyword evidence="5" id="KW-1185">Reference proteome</keyword>
<evidence type="ECO:0000313" key="5">
    <source>
        <dbReference type="Proteomes" id="UP000236621"/>
    </source>
</evidence>
<feature type="compositionally biased region" description="Basic and acidic residues" evidence="1">
    <location>
        <begin position="483"/>
        <end position="520"/>
    </location>
</feature>
<feature type="region of interest" description="Disordered" evidence="1">
    <location>
        <begin position="626"/>
        <end position="680"/>
    </location>
</feature>
<protein>
    <recommendedName>
        <fullName evidence="3">FHA domain-containing protein</fullName>
    </recommendedName>
</protein>
<feature type="compositionally biased region" description="Low complexity" evidence="1">
    <location>
        <begin position="43"/>
        <end position="65"/>
    </location>
</feature>
<proteinExistence type="predicted"/>
<feature type="compositionally biased region" description="Polar residues" evidence="1">
    <location>
        <begin position="666"/>
        <end position="675"/>
    </location>
</feature>
<keyword evidence="2" id="KW-0812">Transmembrane</keyword>
<dbReference type="GO" id="GO:0005737">
    <property type="term" value="C:cytoplasm"/>
    <property type="evidence" value="ECO:0007669"/>
    <property type="project" value="TreeGrafter"/>
</dbReference>
<comment type="caution">
    <text evidence="4">The sequence shown here is derived from an EMBL/GenBank/DDBJ whole genome shotgun (WGS) entry which is preliminary data.</text>
</comment>
<reference evidence="4 5" key="1">
    <citation type="submission" date="2017-08" db="EMBL/GenBank/DDBJ databases">
        <title>Harnessing the power of phylogenomics to disentangle the directionality and signatures of interkingdom host jumping in the parasitic fungal genus Tolypocladium.</title>
        <authorList>
            <person name="Quandt C.A."/>
            <person name="Patterson W."/>
            <person name="Spatafora J.W."/>
        </authorList>
    </citation>
    <scope>NUCLEOTIDE SEQUENCE [LARGE SCALE GENOMIC DNA]</scope>
    <source>
        <strain evidence="4 5">CBS 113982</strain>
    </source>
</reference>
<feature type="compositionally biased region" description="Basic and acidic residues" evidence="1">
    <location>
        <begin position="391"/>
        <end position="404"/>
    </location>
</feature>
<feature type="transmembrane region" description="Helical" evidence="2">
    <location>
        <begin position="713"/>
        <end position="734"/>
    </location>
</feature>
<dbReference type="STRING" id="45235.A0A2K3QKI8"/>
<evidence type="ECO:0000256" key="1">
    <source>
        <dbReference type="SAM" id="MobiDB-lite"/>
    </source>
</evidence>
<dbReference type="OrthoDB" id="687730at2759"/>
<feature type="region of interest" description="Disordered" evidence="1">
    <location>
        <begin position="391"/>
        <end position="470"/>
    </location>
</feature>
<dbReference type="SMART" id="SM00240">
    <property type="entry name" value="FHA"/>
    <property type="match status" value="1"/>
</dbReference>
<feature type="compositionally biased region" description="Pro residues" evidence="1">
    <location>
        <begin position="429"/>
        <end position="439"/>
    </location>
</feature>
<dbReference type="PROSITE" id="PS50006">
    <property type="entry name" value="FHA_DOMAIN"/>
    <property type="match status" value="1"/>
</dbReference>
<dbReference type="Gene3D" id="2.60.200.20">
    <property type="match status" value="1"/>
</dbReference>
<dbReference type="PANTHER" id="PTHR15715:SF37">
    <property type="entry name" value="LD47843P"/>
    <property type="match status" value="1"/>
</dbReference>
<dbReference type="InterPro" id="IPR051176">
    <property type="entry name" value="Cent_Immune-Sig_Mod"/>
</dbReference>
<dbReference type="PANTHER" id="PTHR15715">
    <property type="entry name" value="CENTROSOMAL PROTEIN OF 170 KDA"/>
    <property type="match status" value="1"/>
</dbReference>
<feature type="region of interest" description="Disordered" evidence="1">
    <location>
        <begin position="1"/>
        <end position="115"/>
    </location>
</feature>
<feature type="region of interest" description="Disordered" evidence="1">
    <location>
        <begin position="482"/>
        <end position="614"/>
    </location>
</feature>
<feature type="compositionally biased region" description="Basic and acidic residues" evidence="1">
    <location>
        <begin position="581"/>
        <end position="614"/>
    </location>
</feature>
<sequence>MTAVASPPTFPQLSRPAWGTIKGNSPMNPDDVRGMFAPRKQVSRSNSSSSVSSASSNTSVATNGSQSNGTPLSAPPDLSQWSANTGPRKRPQPKQPWPAGKVDVQSDFSRLPGGRPNGMVALHNQMQSGPGQPQMAQQPVMRPMPHEQFPQGQPVLYLLSLNGTFERKTIAVPFAPESLRIGRQTNQKTIPTPANGFFDSKVLSRQHAEIYAERNGKIYIRDVKSSNGTFVNGTRLSQENRESEPHELQTADHLELGIDIVSEDQKTVVHHKVAAKVEHAGFLSNTNNVLDMNFGDLDPANGTMMIPNGHLQMRGRQGSNASMGNNGGRMMPNGGAMAAQVNGMAQQRPFFLAPIATDQILKRLANEMRNARVQAQDLSRTNQFVNTLLSKDDVKDLEKPDPPESKPQAIVNGGGVPFRSDPKTRFSDPPAPPPQQPLPEKPDVPSLKRSPTERPKSGPPNPLPVRQDNLNQIMQLTEALNNAKRDMDSQTARMRELESMLQKEREARELAEDLAKRLEESANAQMNGTAKSEVPEPADGVSEPTREKEMPEFADTQDPAEAKAESDMAQETAAALQSRVDNMDRQMQDLRDQLESWKQRCEAAESERDEGRKTLAEMVMQLRAEETQRVAAQEKRQSRSRKSRSGQRDEPPDEGASPRIQKSKRMPSNEQSDSAAPSADLGFETTLSRASTITPLTTQRGVPAHDIHLQAGLPYASMLGVVLIGIGLMAYINGWQNRPSRLER</sequence>
<name>A0A2K3QKI8_9HYPO</name>
<keyword evidence="2" id="KW-0472">Membrane</keyword>
<evidence type="ECO:0000256" key="2">
    <source>
        <dbReference type="SAM" id="Phobius"/>
    </source>
</evidence>
<feature type="compositionally biased region" description="Basic and acidic residues" evidence="1">
    <location>
        <begin position="626"/>
        <end position="637"/>
    </location>
</feature>
<dbReference type="EMBL" id="NRSZ01000309">
    <property type="protein sequence ID" value="PNY28057.1"/>
    <property type="molecule type" value="Genomic_DNA"/>
</dbReference>
<dbReference type="SUPFAM" id="SSF49879">
    <property type="entry name" value="SMAD/FHA domain"/>
    <property type="match status" value="1"/>
</dbReference>
<dbReference type="InterPro" id="IPR000253">
    <property type="entry name" value="FHA_dom"/>
</dbReference>
<dbReference type="Pfam" id="PF00498">
    <property type="entry name" value="FHA"/>
    <property type="match status" value="1"/>
</dbReference>
<gene>
    <name evidence="4" type="ORF">TCAP_02018</name>
</gene>
<keyword evidence="2" id="KW-1133">Transmembrane helix</keyword>
<organism evidence="4 5">
    <name type="scientific">Tolypocladium capitatum</name>
    <dbReference type="NCBI Taxonomy" id="45235"/>
    <lineage>
        <taxon>Eukaryota</taxon>
        <taxon>Fungi</taxon>
        <taxon>Dikarya</taxon>
        <taxon>Ascomycota</taxon>
        <taxon>Pezizomycotina</taxon>
        <taxon>Sordariomycetes</taxon>
        <taxon>Hypocreomycetidae</taxon>
        <taxon>Hypocreales</taxon>
        <taxon>Ophiocordycipitaceae</taxon>
        <taxon>Tolypocladium</taxon>
    </lineage>
</organism>
<accession>A0A2K3QKI8</accession>
<dbReference type="AlphaFoldDB" id="A0A2K3QKI8"/>
<dbReference type="InterPro" id="IPR008984">
    <property type="entry name" value="SMAD_FHA_dom_sf"/>
</dbReference>
<evidence type="ECO:0000259" key="3">
    <source>
        <dbReference type="PROSITE" id="PS50006"/>
    </source>
</evidence>
<evidence type="ECO:0000313" key="4">
    <source>
        <dbReference type="EMBL" id="PNY28057.1"/>
    </source>
</evidence>
<dbReference type="Proteomes" id="UP000236621">
    <property type="component" value="Unassembled WGS sequence"/>
</dbReference>